<feature type="non-terminal residue" evidence="1">
    <location>
        <position position="40"/>
    </location>
</feature>
<dbReference type="Proteomes" id="UP001597083">
    <property type="component" value="Unassembled WGS sequence"/>
</dbReference>
<comment type="caution">
    <text evidence="1">The sequence shown here is derived from an EMBL/GenBank/DDBJ whole genome shotgun (WGS) entry which is preliminary data.</text>
</comment>
<reference evidence="2" key="1">
    <citation type="journal article" date="2019" name="Int. J. Syst. Evol. Microbiol.">
        <title>The Global Catalogue of Microorganisms (GCM) 10K type strain sequencing project: providing services to taxonomists for standard genome sequencing and annotation.</title>
        <authorList>
            <consortium name="The Broad Institute Genomics Platform"/>
            <consortium name="The Broad Institute Genome Sequencing Center for Infectious Disease"/>
            <person name="Wu L."/>
            <person name="Ma J."/>
        </authorList>
    </citation>
    <scope>NUCLEOTIDE SEQUENCE [LARGE SCALE GENOMIC DNA]</scope>
    <source>
        <strain evidence="2">JCM 31696</strain>
    </source>
</reference>
<evidence type="ECO:0000313" key="2">
    <source>
        <dbReference type="Proteomes" id="UP001597083"/>
    </source>
</evidence>
<gene>
    <name evidence="1" type="ORF">ACFQ07_15925</name>
</gene>
<dbReference type="Gene3D" id="3.20.20.100">
    <property type="entry name" value="NADP-dependent oxidoreductase domain"/>
    <property type="match status" value="1"/>
</dbReference>
<proteinExistence type="predicted"/>
<accession>A0ABW3CJL9</accession>
<name>A0ABW3CJL9_9ACTN</name>
<keyword evidence="2" id="KW-1185">Reference proteome</keyword>
<dbReference type="SUPFAM" id="SSF51430">
    <property type="entry name" value="NAD(P)-linked oxidoreductase"/>
    <property type="match status" value="1"/>
</dbReference>
<evidence type="ECO:0000313" key="1">
    <source>
        <dbReference type="EMBL" id="MFD0853726.1"/>
    </source>
</evidence>
<protein>
    <submittedName>
        <fullName evidence="1">Aldo/keto reductase</fullName>
    </submittedName>
</protein>
<sequence>MEERHLGRSGLVVSRLGLGTMTWGQDTDPDEAAAQLRAFV</sequence>
<organism evidence="1 2">
    <name type="scientific">Actinomadura adrarensis</name>
    <dbReference type="NCBI Taxonomy" id="1819600"/>
    <lineage>
        <taxon>Bacteria</taxon>
        <taxon>Bacillati</taxon>
        <taxon>Actinomycetota</taxon>
        <taxon>Actinomycetes</taxon>
        <taxon>Streptosporangiales</taxon>
        <taxon>Thermomonosporaceae</taxon>
        <taxon>Actinomadura</taxon>
    </lineage>
</organism>
<dbReference type="InterPro" id="IPR036812">
    <property type="entry name" value="NAD(P)_OxRdtase_dom_sf"/>
</dbReference>
<dbReference type="EMBL" id="JBHTIR010002402">
    <property type="protein sequence ID" value="MFD0853726.1"/>
    <property type="molecule type" value="Genomic_DNA"/>
</dbReference>